<proteinExistence type="predicted"/>
<dbReference type="Proteomes" id="UP001303046">
    <property type="component" value="Unassembled WGS sequence"/>
</dbReference>
<gene>
    <name evidence="1" type="primary">Necator_chrV.g18251</name>
    <name evidence="1" type="ORF">RB195_013460</name>
</gene>
<organism evidence="1 2">
    <name type="scientific">Necator americanus</name>
    <name type="common">Human hookworm</name>
    <dbReference type="NCBI Taxonomy" id="51031"/>
    <lineage>
        <taxon>Eukaryota</taxon>
        <taxon>Metazoa</taxon>
        <taxon>Ecdysozoa</taxon>
        <taxon>Nematoda</taxon>
        <taxon>Chromadorea</taxon>
        <taxon>Rhabditida</taxon>
        <taxon>Rhabditina</taxon>
        <taxon>Rhabditomorpha</taxon>
        <taxon>Strongyloidea</taxon>
        <taxon>Ancylostomatidae</taxon>
        <taxon>Bunostominae</taxon>
        <taxon>Necator</taxon>
    </lineage>
</organism>
<reference evidence="1 2" key="1">
    <citation type="submission" date="2023-08" db="EMBL/GenBank/DDBJ databases">
        <title>A Necator americanus chromosomal reference genome.</title>
        <authorList>
            <person name="Ilik V."/>
            <person name="Petrzelkova K.J."/>
            <person name="Pardy F."/>
            <person name="Fuh T."/>
            <person name="Niatou-Singa F.S."/>
            <person name="Gouil Q."/>
            <person name="Baker L."/>
            <person name="Ritchie M.E."/>
            <person name="Jex A.R."/>
            <person name="Gazzola D."/>
            <person name="Li H."/>
            <person name="Toshio Fujiwara R."/>
            <person name="Zhan B."/>
            <person name="Aroian R.V."/>
            <person name="Pafco B."/>
            <person name="Schwarz E.M."/>
        </authorList>
    </citation>
    <scope>NUCLEOTIDE SEQUENCE [LARGE SCALE GENOMIC DNA]</scope>
    <source>
        <strain evidence="1 2">Aroian</strain>
        <tissue evidence="1">Whole animal</tissue>
    </source>
</reference>
<keyword evidence="2" id="KW-1185">Reference proteome</keyword>
<evidence type="ECO:0000313" key="1">
    <source>
        <dbReference type="EMBL" id="KAK6754471.1"/>
    </source>
</evidence>
<sequence>MLTLKLQLDYVLTRNILVSDICKCRAFRDVTFNADHSPVLLIFIVAQEELKSFTLTKLHTVGLKDEECRTKFRQRMPIHVGVRTRRKVCDADSSAKCIQDDRGKHFQFRCCGRELLSDFNQKSACKELAVQQGRSWTDICGQRGTTNRVVGSGQQQDLFNFAIDAIMQRIIDQCPTDIILAPSGRPLTYLRYADDVIFAESKMKLQHAVNVISKLAAA</sequence>
<accession>A0ABR1DX42</accession>
<name>A0ABR1DX42_NECAM</name>
<dbReference type="EMBL" id="JAVFWL010000005">
    <property type="protein sequence ID" value="KAK6754471.1"/>
    <property type="molecule type" value="Genomic_DNA"/>
</dbReference>
<protein>
    <recommendedName>
        <fullName evidence="3">Reverse transcriptase domain-containing protein</fullName>
    </recommendedName>
</protein>
<evidence type="ECO:0008006" key="3">
    <source>
        <dbReference type="Google" id="ProtNLM"/>
    </source>
</evidence>
<comment type="caution">
    <text evidence="1">The sequence shown here is derived from an EMBL/GenBank/DDBJ whole genome shotgun (WGS) entry which is preliminary data.</text>
</comment>
<evidence type="ECO:0000313" key="2">
    <source>
        <dbReference type="Proteomes" id="UP001303046"/>
    </source>
</evidence>